<evidence type="ECO:0000313" key="3">
    <source>
        <dbReference type="Proteomes" id="UP000430692"/>
    </source>
</evidence>
<dbReference type="RefSeq" id="WP_160802520.1">
    <property type="nucleotide sequence ID" value="NZ_WUUL01000012.1"/>
</dbReference>
<dbReference type="Pfam" id="PF03551">
    <property type="entry name" value="PadR"/>
    <property type="match status" value="1"/>
</dbReference>
<dbReference type="InterPro" id="IPR005149">
    <property type="entry name" value="Tscrpt_reg_PadR_N"/>
</dbReference>
<dbReference type="PANTHER" id="PTHR33169:SF13">
    <property type="entry name" value="PADR-FAMILY TRANSCRIPTIONAL REGULATOR"/>
    <property type="match status" value="1"/>
</dbReference>
<proteinExistence type="predicted"/>
<organism evidence="2 3">
    <name type="scientific">Shimazuella alba</name>
    <dbReference type="NCBI Taxonomy" id="2690964"/>
    <lineage>
        <taxon>Bacteria</taxon>
        <taxon>Bacillati</taxon>
        <taxon>Bacillota</taxon>
        <taxon>Bacilli</taxon>
        <taxon>Bacillales</taxon>
        <taxon>Thermoactinomycetaceae</taxon>
        <taxon>Shimazuella</taxon>
    </lineage>
</organism>
<dbReference type="AlphaFoldDB" id="A0A6I4VUB9"/>
<accession>A0A6I4VUB9</accession>
<evidence type="ECO:0000259" key="1">
    <source>
        <dbReference type="Pfam" id="PF03551"/>
    </source>
</evidence>
<gene>
    <name evidence="2" type="ORF">GSM42_15880</name>
</gene>
<dbReference type="InterPro" id="IPR036390">
    <property type="entry name" value="WH_DNA-bd_sf"/>
</dbReference>
<sequence>MPRADTLEMGELTDSAYYILLSLLEAKHGYSIMRSIEEMTSGTLSIGPASMYTTIKKLGKANLIKEIKTKDTQNKKTYVATESGISLLKKEIQRRRDMVRHAEEIFKTSKWSDAK</sequence>
<dbReference type="InterPro" id="IPR052509">
    <property type="entry name" value="Metal_resp_DNA-bind_regulator"/>
</dbReference>
<feature type="domain" description="Transcription regulator PadR N-terminal" evidence="1">
    <location>
        <begin position="21"/>
        <end position="89"/>
    </location>
</feature>
<dbReference type="Proteomes" id="UP000430692">
    <property type="component" value="Unassembled WGS sequence"/>
</dbReference>
<reference evidence="2 3" key="1">
    <citation type="submission" date="2019-12" db="EMBL/GenBank/DDBJ databases">
        <title>Whole-genome analyses of novel actinobacteria.</title>
        <authorList>
            <person name="Sahin N."/>
            <person name="Saygin H."/>
        </authorList>
    </citation>
    <scope>NUCLEOTIDE SEQUENCE [LARGE SCALE GENOMIC DNA]</scope>
    <source>
        <strain evidence="2 3">KC615</strain>
    </source>
</reference>
<dbReference type="SUPFAM" id="SSF46785">
    <property type="entry name" value="Winged helix' DNA-binding domain"/>
    <property type="match status" value="1"/>
</dbReference>
<name>A0A6I4VUB9_9BACL</name>
<dbReference type="PANTHER" id="PTHR33169">
    <property type="entry name" value="PADR-FAMILY TRANSCRIPTIONAL REGULATOR"/>
    <property type="match status" value="1"/>
</dbReference>
<dbReference type="EMBL" id="WUUL01000012">
    <property type="protein sequence ID" value="MXQ55167.1"/>
    <property type="molecule type" value="Genomic_DNA"/>
</dbReference>
<comment type="caution">
    <text evidence="2">The sequence shown here is derived from an EMBL/GenBank/DDBJ whole genome shotgun (WGS) entry which is preliminary data.</text>
</comment>
<keyword evidence="3" id="KW-1185">Reference proteome</keyword>
<protein>
    <submittedName>
        <fullName evidence="2">PadR family transcriptional regulator</fullName>
    </submittedName>
</protein>
<dbReference type="Gene3D" id="1.10.10.10">
    <property type="entry name" value="Winged helix-like DNA-binding domain superfamily/Winged helix DNA-binding domain"/>
    <property type="match status" value="1"/>
</dbReference>
<dbReference type="InterPro" id="IPR036388">
    <property type="entry name" value="WH-like_DNA-bd_sf"/>
</dbReference>
<evidence type="ECO:0000313" key="2">
    <source>
        <dbReference type="EMBL" id="MXQ55167.1"/>
    </source>
</evidence>